<keyword evidence="1" id="KW-1133">Transmembrane helix</keyword>
<protein>
    <recommendedName>
        <fullName evidence="4">Efflux pump antibiotic resistance protein</fullName>
    </recommendedName>
</protein>
<dbReference type="Proteomes" id="UP000756346">
    <property type="component" value="Unassembled WGS sequence"/>
</dbReference>
<evidence type="ECO:0000313" key="2">
    <source>
        <dbReference type="EMBL" id="KAH7018332.1"/>
    </source>
</evidence>
<feature type="transmembrane region" description="Helical" evidence="1">
    <location>
        <begin position="275"/>
        <end position="293"/>
    </location>
</feature>
<dbReference type="PANTHER" id="PTHR36978:SF4">
    <property type="entry name" value="P-LOOP CONTAINING NUCLEOSIDE TRIPHOSPHATE HYDROLASE PROTEIN"/>
    <property type="match status" value="1"/>
</dbReference>
<dbReference type="InterPro" id="IPR040632">
    <property type="entry name" value="Sulfotransfer_4"/>
</dbReference>
<gene>
    <name evidence="2" type="ORF">B0I36DRAFT_37941</name>
</gene>
<organism evidence="2 3">
    <name type="scientific">Microdochium trichocladiopsis</name>
    <dbReference type="NCBI Taxonomy" id="1682393"/>
    <lineage>
        <taxon>Eukaryota</taxon>
        <taxon>Fungi</taxon>
        <taxon>Dikarya</taxon>
        <taxon>Ascomycota</taxon>
        <taxon>Pezizomycotina</taxon>
        <taxon>Sordariomycetes</taxon>
        <taxon>Xylariomycetidae</taxon>
        <taxon>Xylariales</taxon>
        <taxon>Microdochiaceae</taxon>
        <taxon>Microdochium</taxon>
    </lineage>
</organism>
<keyword evidence="1" id="KW-0812">Transmembrane</keyword>
<sequence>MGASRIPDSIAELVATPESEKKQPVLASRRAPVLHLALPLAGSYSVILAYRKIVSAKAHHSIGWLQTETKRINTYKDQAKHMRDATRQCLVGSADAPAPGLSFRDWEDWLGRWDVIADLDAFFAPHLIEAYKGSKVVIVERDVEAWVKDMDELLIKPLFSTWGHFFARFLEPVANRHSYWATRQLLCAYFQADTRETMLKNMRGAYESHYNTIRSKVPAERLLEYQPGSGWAPLCAFLGVPVPDCPFPEEDETAVLKQLLRELHQRRLFTIRIRLVFATMLMIGIALGVWAYLRYT</sequence>
<name>A0A9P9BN04_9PEZI</name>
<accession>A0A9P9BN04</accession>
<dbReference type="InterPro" id="IPR027417">
    <property type="entry name" value="P-loop_NTPase"/>
</dbReference>
<dbReference type="Gene3D" id="3.40.50.300">
    <property type="entry name" value="P-loop containing nucleotide triphosphate hydrolases"/>
    <property type="match status" value="1"/>
</dbReference>
<dbReference type="PANTHER" id="PTHR36978">
    <property type="entry name" value="P-LOOP CONTAINING NUCLEOTIDE TRIPHOSPHATE HYDROLASE"/>
    <property type="match status" value="1"/>
</dbReference>
<dbReference type="Pfam" id="PF17784">
    <property type="entry name" value="Sulfotransfer_4"/>
    <property type="match status" value="1"/>
</dbReference>
<evidence type="ECO:0008006" key="4">
    <source>
        <dbReference type="Google" id="ProtNLM"/>
    </source>
</evidence>
<keyword evidence="3" id="KW-1185">Reference proteome</keyword>
<evidence type="ECO:0000313" key="3">
    <source>
        <dbReference type="Proteomes" id="UP000756346"/>
    </source>
</evidence>
<dbReference type="SUPFAM" id="SSF52540">
    <property type="entry name" value="P-loop containing nucleoside triphosphate hydrolases"/>
    <property type="match status" value="1"/>
</dbReference>
<keyword evidence="1" id="KW-0472">Membrane</keyword>
<dbReference type="OrthoDB" id="408152at2759"/>
<comment type="caution">
    <text evidence="2">The sequence shown here is derived from an EMBL/GenBank/DDBJ whole genome shotgun (WGS) entry which is preliminary data.</text>
</comment>
<dbReference type="EMBL" id="JAGTJQ010000011">
    <property type="protein sequence ID" value="KAH7018332.1"/>
    <property type="molecule type" value="Genomic_DNA"/>
</dbReference>
<proteinExistence type="predicted"/>
<dbReference type="RefSeq" id="XP_046006599.1">
    <property type="nucleotide sequence ID" value="XM_046160765.1"/>
</dbReference>
<reference evidence="2" key="1">
    <citation type="journal article" date="2021" name="Nat. Commun.">
        <title>Genetic determinants of endophytism in the Arabidopsis root mycobiome.</title>
        <authorList>
            <person name="Mesny F."/>
            <person name="Miyauchi S."/>
            <person name="Thiergart T."/>
            <person name="Pickel B."/>
            <person name="Atanasova L."/>
            <person name="Karlsson M."/>
            <person name="Huettel B."/>
            <person name="Barry K.W."/>
            <person name="Haridas S."/>
            <person name="Chen C."/>
            <person name="Bauer D."/>
            <person name="Andreopoulos W."/>
            <person name="Pangilinan J."/>
            <person name="LaButti K."/>
            <person name="Riley R."/>
            <person name="Lipzen A."/>
            <person name="Clum A."/>
            <person name="Drula E."/>
            <person name="Henrissat B."/>
            <person name="Kohler A."/>
            <person name="Grigoriev I.V."/>
            <person name="Martin F.M."/>
            <person name="Hacquard S."/>
        </authorList>
    </citation>
    <scope>NUCLEOTIDE SEQUENCE</scope>
    <source>
        <strain evidence="2">MPI-CAGE-CH-0230</strain>
    </source>
</reference>
<dbReference type="AlphaFoldDB" id="A0A9P9BN04"/>
<dbReference type="GeneID" id="70190311"/>
<evidence type="ECO:0000256" key="1">
    <source>
        <dbReference type="SAM" id="Phobius"/>
    </source>
</evidence>